<reference evidence="2" key="1">
    <citation type="journal article" date="2010" name="ISME J.">
        <title>Metagenome of the Mediterranean deep chlorophyll maximum studied by direct and fosmid library 454 pyrosequencing.</title>
        <authorList>
            <person name="Ghai R."/>
            <person name="Martin-Cuadrado A.B."/>
            <person name="Molto A.G."/>
            <person name="Heredia I.G."/>
            <person name="Cabrera R."/>
            <person name="Martin J."/>
            <person name="Verdu M."/>
            <person name="Deschamps P."/>
            <person name="Moreira D."/>
            <person name="Lopez-Garcia P."/>
            <person name="Mira A."/>
            <person name="Rodriguez-Valera F."/>
        </authorList>
    </citation>
    <scope>NUCLEOTIDE SEQUENCE</scope>
</reference>
<accession>D6PJM4</accession>
<feature type="region of interest" description="Disordered" evidence="1">
    <location>
        <begin position="39"/>
        <end position="59"/>
    </location>
</feature>
<sequence>MRWEDEIGNNRAPTFRTDVTMPVNIGFAALRLRAKLAQTGNPTNVPLGDQGGSDSDPAC</sequence>
<evidence type="ECO:0000313" key="2">
    <source>
        <dbReference type="EMBL" id="ADD95925.1"/>
    </source>
</evidence>
<evidence type="ECO:0000256" key="1">
    <source>
        <dbReference type="SAM" id="MobiDB-lite"/>
    </source>
</evidence>
<dbReference type="EMBL" id="GU943111">
    <property type="protein sequence ID" value="ADD95925.1"/>
    <property type="molecule type" value="Genomic_DNA"/>
</dbReference>
<protein>
    <submittedName>
        <fullName evidence="2">Uncharacterized protein</fullName>
    </submittedName>
</protein>
<organism evidence="2">
    <name type="scientific">uncultured organism MedDCM-OCT-S04-C1</name>
    <dbReference type="NCBI Taxonomy" id="743604"/>
    <lineage>
        <taxon>unclassified sequences</taxon>
        <taxon>environmental samples</taxon>
    </lineage>
</organism>
<name>D6PJM4_9ZZZZ</name>
<proteinExistence type="predicted"/>
<dbReference type="AlphaFoldDB" id="D6PJM4"/>